<keyword evidence="1" id="KW-0805">Transcription regulation</keyword>
<dbReference type="InterPro" id="IPR001845">
    <property type="entry name" value="HTH_ArsR_DNA-bd_dom"/>
</dbReference>
<evidence type="ECO:0000256" key="3">
    <source>
        <dbReference type="ARBA" id="ARBA00023163"/>
    </source>
</evidence>
<protein>
    <submittedName>
        <fullName evidence="5">Winged helix-turn-helix transcriptional regulator</fullName>
    </submittedName>
</protein>
<evidence type="ECO:0000313" key="6">
    <source>
        <dbReference type="Proteomes" id="UP000606870"/>
    </source>
</evidence>
<feature type="domain" description="HTH arsR-type" evidence="4">
    <location>
        <begin position="13"/>
        <end position="105"/>
    </location>
</feature>
<accession>A0ABR6VIZ2</accession>
<dbReference type="RefSeq" id="WP_186503209.1">
    <property type="nucleotide sequence ID" value="NZ_JACOGK010000019.1"/>
</dbReference>
<evidence type="ECO:0000256" key="2">
    <source>
        <dbReference type="ARBA" id="ARBA00023125"/>
    </source>
</evidence>
<dbReference type="CDD" id="cd00090">
    <property type="entry name" value="HTH_ARSR"/>
    <property type="match status" value="1"/>
</dbReference>
<keyword evidence="3" id="KW-0804">Transcription</keyword>
<keyword evidence="6" id="KW-1185">Reference proteome</keyword>
<evidence type="ECO:0000256" key="1">
    <source>
        <dbReference type="ARBA" id="ARBA00023015"/>
    </source>
</evidence>
<dbReference type="PROSITE" id="PS50987">
    <property type="entry name" value="HTH_ARSR_2"/>
    <property type="match status" value="1"/>
</dbReference>
<dbReference type="Pfam" id="PF01022">
    <property type="entry name" value="HTH_5"/>
    <property type="match status" value="1"/>
</dbReference>
<dbReference type="NCBIfam" id="NF033788">
    <property type="entry name" value="HTH_metalloreg"/>
    <property type="match status" value="1"/>
</dbReference>
<sequence>MLADEGKQTEAPVPQEYIVPLAGIFKVLGDPTRLRILQVLMQGECCVGDVAERLSMEQSAVSHQLRILRDAGLIQYRRQGKLVWYSLADDHVYTLLAVGLQHVAE</sequence>
<gene>
    <name evidence="5" type="ORF">H8J70_07300</name>
</gene>
<evidence type="ECO:0000313" key="5">
    <source>
        <dbReference type="EMBL" id="MBC3537053.1"/>
    </source>
</evidence>
<dbReference type="InterPro" id="IPR051011">
    <property type="entry name" value="Metal_resp_trans_reg"/>
</dbReference>
<dbReference type="PRINTS" id="PR00778">
    <property type="entry name" value="HTHARSR"/>
</dbReference>
<reference evidence="5 6" key="1">
    <citation type="submission" date="2020-08" db="EMBL/GenBank/DDBJ databases">
        <authorList>
            <person name="Liu C."/>
            <person name="Sun Q."/>
        </authorList>
    </citation>
    <scope>NUCLEOTIDE SEQUENCE [LARGE SCALE GENOMIC DNA]</scope>
    <source>
        <strain evidence="5 6">NSJ-59</strain>
    </source>
</reference>
<dbReference type="InterPro" id="IPR036390">
    <property type="entry name" value="WH_DNA-bd_sf"/>
</dbReference>
<comment type="caution">
    <text evidence="5">The sequence shown here is derived from an EMBL/GenBank/DDBJ whole genome shotgun (WGS) entry which is preliminary data.</text>
</comment>
<dbReference type="InterPro" id="IPR011991">
    <property type="entry name" value="ArsR-like_HTH"/>
</dbReference>
<evidence type="ECO:0000259" key="4">
    <source>
        <dbReference type="PROSITE" id="PS50987"/>
    </source>
</evidence>
<name>A0ABR6VIZ2_9FIRM</name>
<proteinExistence type="predicted"/>
<dbReference type="Gene3D" id="1.10.10.10">
    <property type="entry name" value="Winged helix-like DNA-binding domain superfamily/Winged helix DNA-binding domain"/>
    <property type="match status" value="1"/>
</dbReference>
<dbReference type="PANTHER" id="PTHR43132">
    <property type="entry name" value="ARSENICAL RESISTANCE OPERON REPRESSOR ARSR-RELATED"/>
    <property type="match status" value="1"/>
</dbReference>
<organism evidence="5 6">
    <name type="scientific">Megasphaera hominis</name>
    <dbReference type="NCBI Taxonomy" id="159836"/>
    <lineage>
        <taxon>Bacteria</taxon>
        <taxon>Bacillati</taxon>
        <taxon>Bacillota</taxon>
        <taxon>Negativicutes</taxon>
        <taxon>Veillonellales</taxon>
        <taxon>Veillonellaceae</taxon>
        <taxon>Megasphaera</taxon>
    </lineage>
</organism>
<dbReference type="SMART" id="SM00418">
    <property type="entry name" value="HTH_ARSR"/>
    <property type="match status" value="1"/>
</dbReference>
<dbReference type="Proteomes" id="UP000606870">
    <property type="component" value="Unassembled WGS sequence"/>
</dbReference>
<dbReference type="SUPFAM" id="SSF46785">
    <property type="entry name" value="Winged helix' DNA-binding domain"/>
    <property type="match status" value="1"/>
</dbReference>
<dbReference type="PANTHER" id="PTHR43132:SF6">
    <property type="entry name" value="HTH-TYPE TRANSCRIPTIONAL REPRESSOR CZRA"/>
    <property type="match status" value="1"/>
</dbReference>
<keyword evidence="2" id="KW-0238">DNA-binding</keyword>
<dbReference type="EMBL" id="JACOGK010000019">
    <property type="protein sequence ID" value="MBC3537053.1"/>
    <property type="molecule type" value="Genomic_DNA"/>
</dbReference>
<dbReference type="InterPro" id="IPR036388">
    <property type="entry name" value="WH-like_DNA-bd_sf"/>
</dbReference>